<accession>A0A6C0ART9</accession>
<keyword evidence="1" id="KW-0472">Membrane</keyword>
<organism evidence="2">
    <name type="scientific">viral metagenome</name>
    <dbReference type="NCBI Taxonomy" id="1070528"/>
    <lineage>
        <taxon>unclassified sequences</taxon>
        <taxon>metagenomes</taxon>
        <taxon>organismal metagenomes</taxon>
    </lineage>
</organism>
<dbReference type="EMBL" id="MN740804">
    <property type="protein sequence ID" value="QHS82629.1"/>
    <property type="molecule type" value="Genomic_DNA"/>
</dbReference>
<proteinExistence type="predicted"/>
<evidence type="ECO:0000256" key="1">
    <source>
        <dbReference type="SAM" id="Phobius"/>
    </source>
</evidence>
<protein>
    <submittedName>
        <fullName evidence="2">Uncharacterized protein</fullName>
    </submittedName>
</protein>
<keyword evidence="1" id="KW-1133">Transmembrane helix</keyword>
<name>A0A6C0ART9_9ZZZZ</name>
<keyword evidence="1" id="KW-0812">Transmembrane</keyword>
<dbReference type="AlphaFoldDB" id="A0A6C0ART9"/>
<evidence type="ECO:0000313" key="2">
    <source>
        <dbReference type="EMBL" id="QHS82629.1"/>
    </source>
</evidence>
<reference evidence="2" key="1">
    <citation type="journal article" date="2020" name="Nature">
        <title>Giant virus diversity and host interactions through global metagenomics.</title>
        <authorList>
            <person name="Schulz F."/>
            <person name="Roux S."/>
            <person name="Paez-Espino D."/>
            <person name="Jungbluth S."/>
            <person name="Walsh D.A."/>
            <person name="Denef V.J."/>
            <person name="McMahon K.D."/>
            <person name="Konstantinidis K.T."/>
            <person name="Eloe-Fadrosh E.A."/>
            <person name="Kyrpides N.C."/>
            <person name="Woyke T."/>
        </authorList>
    </citation>
    <scope>NUCLEOTIDE SEQUENCE</scope>
    <source>
        <strain evidence="2">GVMAG-S-1101171-111</strain>
    </source>
</reference>
<sequence>MNKYDILGYVAIGLVLAASIYMYLDTSDSFNLKCIVSTVDGNKYCVRERAKESAAADLLATVTDKCKQLVAYVGEKYPNDERVKRLISGFNPQKVMETLPNSTYTAYSENKGEKVAFCLNRSKNNNDDLIDMNTLMFVAIHELSHIMTESIGHKTDFWQNFKFLLENAKTAGIHDPVDYKKSPKEYCGMEIKDNPYYDV</sequence>
<feature type="transmembrane region" description="Helical" evidence="1">
    <location>
        <begin position="6"/>
        <end position="24"/>
    </location>
</feature>